<evidence type="ECO:0000313" key="2">
    <source>
        <dbReference type="Proteomes" id="UP001396334"/>
    </source>
</evidence>
<comment type="caution">
    <text evidence="1">The sequence shown here is derived from an EMBL/GenBank/DDBJ whole genome shotgun (WGS) entry which is preliminary data.</text>
</comment>
<dbReference type="SUPFAM" id="SSF52540">
    <property type="entry name" value="P-loop containing nucleoside triphosphate hydrolases"/>
    <property type="match status" value="1"/>
</dbReference>
<reference evidence="1 2" key="1">
    <citation type="journal article" date="2024" name="G3 (Bethesda)">
        <title>Genome assembly of Hibiscus sabdariffa L. provides insights into metabolisms of medicinal natural products.</title>
        <authorList>
            <person name="Kim T."/>
        </authorList>
    </citation>
    <scope>NUCLEOTIDE SEQUENCE [LARGE SCALE GENOMIC DNA]</scope>
    <source>
        <strain evidence="1">TK-2024</strain>
        <tissue evidence="1">Old leaves</tissue>
    </source>
</reference>
<accession>A0ABR2QRY2</accession>
<proteinExistence type="predicted"/>
<dbReference type="Proteomes" id="UP001396334">
    <property type="component" value="Unassembled WGS sequence"/>
</dbReference>
<gene>
    <name evidence="1" type="ORF">V6N11_060958</name>
</gene>
<evidence type="ECO:0000313" key="1">
    <source>
        <dbReference type="EMBL" id="KAK9003394.1"/>
    </source>
</evidence>
<organism evidence="1 2">
    <name type="scientific">Hibiscus sabdariffa</name>
    <name type="common">roselle</name>
    <dbReference type="NCBI Taxonomy" id="183260"/>
    <lineage>
        <taxon>Eukaryota</taxon>
        <taxon>Viridiplantae</taxon>
        <taxon>Streptophyta</taxon>
        <taxon>Embryophyta</taxon>
        <taxon>Tracheophyta</taxon>
        <taxon>Spermatophyta</taxon>
        <taxon>Magnoliopsida</taxon>
        <taxon>eudicotyledons</taxon>
        <taxon>Gunneridae</taxon>
        <taxon>Pentapetalae</taxon>
        <taxon>rosids</taxon>
        <taxon>malvids</taxon>
        <taxon>Malvales</taxon>
        <taxon>Malvaceae</taxon>
        <taxon>Malvoideae</taxon>
        <taxon>Hibiscus</taxon>
    </lineage>
</organism>
<dbReference type="InterPro" id="IPR027417">
    <property type="entry name" value="P-loop_NTPase"/>
</dbReference>
<protein>
    <submittedName>
        <fullName evidence="1">Uncharacterized protein</fullName>
    </submittedName>
</protein>
<keyword evidence="2" id="KW-1185">Reference proteome</keyword>
<dbReference type="EMBL" id="JBBPBN010000034">
    <property type="protein sequence ID" value="KAK9003394.1"/>
    <property type="molecule type" value="Genomic_DNA"/>
</dbReference>
<name>A0ABR2QRY2_9ROSI</name>
<sequence>MLDEIATTKSTFNLLEERPVKNRGERETYSFVKTSDVIGREEDKGNIVKFLMNPTDGEDISVLLIVGIGGGVQSTDMNKEELNKVLQDCGNGKRCFVVLDDIQNEEKRIWSELKDLLCRVTEGVE</sequence>